<keyword evidence="1" id="KW-1185">Reference proteome</keyword>
<accession>A0A6P8ANC3</accession>
<name>A0A6P8ANC3_PYRGI</name>
<sequence>MRPHPARELFSRAAWPSSFLSSVSQPAFMKSWKGGYRPTAPCQGKSLEQFQNPGKLIACAHMSDL</sequence>
<organism evidence="1 2">
    <name type="scientific">Pyricularia grisea</name>
    <name type="common">Crabgrass-specific blast fungus</name>
    <name type="synonym">Magnaporthe grisea</name>
    <dbReference type="NCBI Taxonomy" id="148305"/>
    <lineage>
        <taxon>Eukaryota</taxon>
        <taxon>Fungi</taxon>
        <taxon>Dikarya</taxon>
        <taxon>Ascomycota</taxon>
        <taxon>Pezizomycotina</taxon>
        <taxon>Sordariomycetes</taxon>
        <taxon>Sordariomycetidae</taxon>
        <taxon>Magnaporthales</taxon>
        <taxon>Pyriculariaceae</taxon>
        <taxon>Pyricularia</taxon>
    </lineage>
</organism>
<gene>
    <name evidence="2" type="ORF">PgNI_11523</name>
</gene>
<dbReference type="RefSeq" id="XP_030976409.1">
    <property type="nucleotide sequence ID" value="XM_031131489.1"/>
</dbReference>
<dbReference type="GeneID" id="41966394"/>
<dbReference type="KEGG" id="pgri:PgNI_11523"/>
<reference evidence="2" key="3">
    <citation type="submission" date="2025-08" db="UniProtKB">
        <authorList>
            <consortium name="RefSeq"/>
        </authorList>
    </citation>
    <scope>IDENTIFICATION</scope>
    <source>
        <strain evidence="2">NI907</strain>
    </source>
</reference>
<protein>
    <submittedName>
        <fullName evidence="2">Uncharacterized protein</fullName>
    </submittedName>
</protein>
<reference evidence="1 2" key="1">
    <citation type="journal article" date="2019" name="Mol. Biol. Evol.">
        <title>Blast fungal genomes show frequent chromosomal changes, gene gains and losses, and effector gene turnover.</title>
        <authorList>
            <person name="Gomez Luciano L.B."/>
            <person name="Jason Tsai I."/>
            <person name="Chuma I."/>
            <person name="Tosa Y."/>
            <person name="Chen Y.H."/>
            <person name="Li J.Y."/>
            <person name="Li M.Y."/>
            <person name="Jade Lu M.Y."/>
            <person name="Nakayashiki H."/>
            <person name="Li W.H."/>
        </authorList>
    </citation>
    <scope>NUCLEOTIDE SEQUENCE [LARGE SCALE GENOMIC DNA]</scope>
    <source>
        <strain evidence="1 2">NI907</strain>
    </source>
</reference>
<dbReference type="AlphaFoldDB" id="A0A6P8ANC3"/>
<reference evidence="2" key="2">
    <citation type="submission" date="2019-10" db="EMBL/GenBank/DDBJ databases">
        <authorList>
            <consortium name="NCBI Genome Project"/>
        </authorList>
    </citation>
    <scope>NUCLEOTIDE SEQUENCE</scope>
    <source>
        <strain evidence="2">NI907</strain>
    </source>
</reference>
<proteinExistence type="predicted"/>
<evidence type="ECO:0000313" key="2">
    <source>
        <dbReference type="RefSeq" id="XP_030976409.1"/>
    </source>
</evidence>
<dbReference type="Proteomes" id="UP000515153">
    <property type="component" value="Chromosome V"/>
</dbReference>
<evidence type="ECO:0000313" key="1">
    <source>
        <dbReference type="Proteomes" id="UP000515153"/>
    </source>
</evidence>